<reference evidence="5" key="1">
    <citation type="journal article" date="2024" name="IScience">
        <title>Strigolactones Initiate the Formation of Haustorium-like Structures in Castilleja.</title>
        <authorList>
            <person name="Buerger M."/>
            <person name="Peterson D."/>
            <person name="Chory J."/>
        </authorList>
    </citation>
    <scope>NUCLEOTIDE SEQUENCE [LARGE SCALE GENOMIC DNA]</scope>
</reference>
<evidence type="ECO:0000313" key="5">
    <source>
        <dbReference type="Proteomes" id="UP001632038"/>
    </source>
</evidence>
<comment type="pathway">
    <text evidence="1">Protein modification; protein ubiquitination.</text>
</comment>
<feature type="domain" description="SKP1 component dimerisation" evidence="3">
    <location>
        <begin position="96"/>
        <end position="139"/>
    </location>
</feature>
<dbReference type="SUPFAM" id="SSF81382">
    <property type="entry name" value="Skp1 dimerisation domain-like"/>
    <property type="match status" value="1"/>
</dbReference>
<dbReference type="InterPro" id="IPR011333">
    <property type="entry name" value="SKP1/BTB/POZ_sf"/>
</dbReference>
<dbReference type="InterPro" id="IPR016072">
    <property type="entry name" value="Skp1_comp_dimer"/>
</dbReference>
<keyword evidence="5" id="KW-1185">Reference proteome</keyword>
<evidence type="ECO:0000313" key="4">
    <source>
        <dbReference type="EMBL" id="KAL3641643.1"/>
    </source>
</evidence>
<accession>A0ABD3DHP7</accession>
<dbReference type="InterPro" id="IPR036296">
    <property type="entry name" value="SKP1-like_dim_sf"/>
</dbReference>
<evidence type="ECO:0000256" key="1">
    <source>
        <dbReference type="ARBA" id="ARBA00004906"/>
    </source>
</evidence>
<evidence type="ECO:0000256" key="2">
    <source>
        <dbReference type="SAM" id="MobiDB-lite"/>
    </source>
</evidence>
<name>A0ABD3DHP7_9LAMI</name>
<organism evidence="4 5">
    <name type="scientific">Castilleja foliolosa</name>
    <dbReference type="NCBI Taxonomy" id="1961234"/>
    <lineage>
        <taxon>Eukaryota</taxon>
        <taxon>Viridiplantae</taxon>
        <taxon>Streptophyta</taxon>
        <taxon>Embryophyta</taxon>
        <taxon>Tracheophyta</taxon>
        <taxon>Spermatophyta</taxon>
        <taxon>Magnoliopsida</taxon>
        <taxon>eudicotyledons</taxon>
        <taxon>Gunneridae</taxon>
        <taxon>Pentapetalae</taxon>
        <taxon>asterids</taxon>
        <taxon>lamiids</taxon>
        <taxon>Lamiales</taxon>
        <taxon>Orobanchaceae</taxon>
        <taxon>Pedicularideae</taxon>
        <taxon>Castillejinae</taxon>
        <taxon>Castilleja</taxon>
    </lineage>
</organism>
<proteinExistence type="predicted"/>
<dbReference type="AlphaFoldDB" id="A0ABD3DHP7"/>
<evidence type="ECO:0000259" key="3">
    <source>
        <dbReference type="Pfam" id="PF01466"/>
    </source>
</evidence>
<dbReference type="EMBL" id="JAVIJP010000016">
    <property type="protein sequence ID" value="KAL3641643.1"/>
    <property type="molecule type" value="Genomic_DNA"/>
</dbReference>
<dbReference type="Proteomes" id="UP001632038">
    <property type="component" value="Unassembled WGS sequence"/>
</dbReference>
<feature type="compositionally biased region" description="Basic residues" evidence="2">
    <location>
        <begin position="1"/>
        <end position="10"/>
    </location>
</feature>
<feature type="compositionally biased region" description="Polar residues" evidence="2">
    <location>
        <begin position="11"/>
        <end position="32"/>
    </location>
</feature>
<gene>
    <name evidence="4" type="ORF">CASFOL_012458</name>
</gene>
<dbReference type="InterPro" id="IPR016897">
    <property type="entry name" value="SKP1"/>
</dbReference>
<feature type="region of interest" description="Disordered" evidence="2">
    <location>
        <begin position="1"/>
        <end position="35"/>
    </location>
</feature>
<comment type="caution">
    <text evidence="4">The sequence shown here is derived from an EMBL/GenBank/DDBJ whole genome shotgun (WGS) entry which is preliminary data.</text>
</comment>
<protein>
    <recommendedName>
        <fullName evidence="3">SKP1 component dimerisation domain-containing protein</fullName>
    </recommendedName>
</protein>
<dbReference type="PANTHER" id="PTHR11165">
    <property type="entry name" value="SKP1"/>
    <property type="match status" value="1"/>
</dbReference>
<dbReference type="Pfam" id="PF01466">
    <property type="entry name" value="Skp1"/>
    <property type="match status" value="1"/>
</dbReference>
<dbReference type="Gene3D" id="3.30.710.10">
    <property type="entry name" value="Potassium Channel Kv1.1, Chain A"/>
    <property type="match status" value="1"/>
</dbReference>
<sequence>MNKKITHKGSKSTMASQGESSSAAGNKKSTLIGSPAHDSGSSLAIDIIRTYLKAQDGDDEAKKKFEAEFAHINPETHVLFEVINRAHKLDLTDVVEIASRKIADELQNRPISWIRKVFNIKDDFTAEEKAKVKAETAWAFEDYEFDDDF</sequence>